<sequence>MSNKTFTQQRAILRPNKNAAFFADDDDDEDDDDDLYSLTDDGNSSVTSLSTNADTLVLAQFLASTGPEEFLKPSKKQQQNPQFRRASRLFNRLRKKGAQQGINTATMLSNVSTATKGNLNGSVNSHRSGQTKTTHMPLPVYQPTTPEIPLTAPNSVHISNPAIHATPHPAHPSSNKNMAFLSHQPKPRQRHTNHHQEQTVTPTKSTSSSSVTSHNAPNPSTSRSSSSNASRRQLSMRDSGVYSDFSEKEDMIPPVPAPSLPVKSQFRSSQHHTQPKRPAPLPASVASAAIASATAGTKDALPSQPPPIPAFNQRRALSSTSASADRRSVIRHSGAVPAAALKRRSVRIRHIQVQTDQPISPAEEKGEHVCSHCHQPLANGNGGRRTSCPSILPNGQLIPKQPAVEGSQELLEMIEHLKAQLAQEQHSRLQLEQAMSRQQETAKKIDLVQREKDRWKGDCLWLNDRIALLPE</sequence>
<dbReference type="OrthoDB" id="2283959at2759"/>
<feature type="region of interest" description="Disordered" evidence="2">
    <location>
        <begin position="17"/>
        <end position="48"/>
    </location>
</feature>
<proteinExistence type="predicted"/>
<gene>
    <name evidence="3" type="primary">ABSGL_10834.1 scaffold 12033</name>
</gene>
<reference evidence="3" key="1">
    <citation type="submission" date="2016-04" db="EMBL/GenBank/DDBJ databases">
        <authorList>
            <person name="Evans L.H."/>
            <person name="Alamgir A."/>
            <person name="Owens N."/>
            <person name="Weber N.D."/>
            <person name="Virtaneva K."/>
            <person name="Barbian K."/>
            <person name="Babar A."/>
            <person name="Rosenke K."/>
        </authorList>
    </citation>
    <scope>NUCLEOTIDE SEQUENCE [LARGE SCALE GENOMIC DNA]</scope>
    <source>
        <strain evidence="3">CBS 101.48</strain>
    </source>
</reference>
<feature type="region of interest" description="Disordered" evidence="2">
    <location>
        <begin position="114"/>
        <end position="137"/>
    </location>
</feature>
<dbReference type="AlphaFoldDB" id="A0A168QKR4"/>
<feature type="compositionally biased region" description="Low complexity" evidence="2">
    <location>
        <begin position="161"/>
        <end position="172"/>
    </location>
</feature>
<evidence type="ECO:0000256" key="1">
    <source>
        <dbReference type="SAM" id="Coils"/>
    </source>
</evidence>
<dbReference type="EMBL" id="LT554417">
    <property type="protein sequence ID" value="SAM04968.1"/>
    <property type="molecule type" value="Genomic_DNA"/>
</dbReference>
<feature type="compositionally biased region" description="Low complexity" evidence="2">
    <location>
        <begin position="199"/>
        <end position="232"/>
    </location>
</feature>
<keyword evidence="4" id="KW-1185">Reference proteome</keyword>
<evidence type="ECO:0000313" key="4">
    <source>
        <dbReference type="Proteomes" id="UP000078561"/>
    </source>
</evidence>
<feature type="coiled-coil region" evidence="1">
    <location>
        <begin position="407"/>
        <end position="451"/>
    </location>
</feature>
<keyword evidence="1" id="KW-0175">Coiled coil</keyword>
<dbReference type="OMA" id="WLNDRIA"/>
<feature type="compositionally biased region" description="Acidic residues" evidence="2">
    <location>
        <begin position="23"/>
        <end position="35"/>
    </location>
</feature>
<organism evidence="3">
    <name type="scientific">Absidia glauca</name>
    <name type="common">Pin mould</name>
    <dbReference type="NCBI Taxonomy" id="4829"/>
    <lineage>
        <taxon>Eukaryota</taxon>
        <taxon>Fungi</taxon>
        <taxon>Fungi incertae sedis</taxon>
        <taxon>Mucoromycota</taxon>
        <taxon>Mucoromycotina</taxon>
        <taxon>Mucoromycetes</taxon>
        <taxon>Mucorales</taxon>
        <taxon>Cunninghamellaceae</taxon>
        <taxon>Absidia</taxon>
    </lineage>
</organism>
<accession>A0A168QKR4</accession>
<feature type="compositionally biased region" description="Polar residues" evidence="2">
    <location>
        <begin position="114"/>
        <end position="134"/>
    </location>
</feature>
<protein>
    <submittedName>
        <fullName evidence="3">Uncharacterized protein</fullName>
    </submittedName>
</protein>
<dbReference type="InParanoid" id="A0A168QKR4"/>
<name>A0A168QKR4_ABSGL</name>
<feature type="compositionally biased region" description="Low complexity" evidence="2">
    <location>
        <begin position="282"/>
        <end position="295"/>
    </location>
</feature>
<feature type="region of interest" description="Disordered" evidence="2">
    <location>
        <begin position="152"/>
        <end position="329"/>
    </location>
</feature>
<dbReference type="Proteomes" id="UP000078561">
    <property type="component" value="Unassembled WGS sequence"/>
</dbReference>
<evidence type="ECO:0000313" key="3">
    <source>
        <dbReference type="EMBL" id="SAM04968.1"/>
    </source>
</evidence>
<evidence type="ECO:0000256" key="2">
    <source>
        <dbReference type="SAM" id="MobiDB-lite"/>
    </source>
</evidence>